<dbReference type="AlphaFoldDB" id="A0A225WVE9"/>
<comment type="caution">
    <text evidence="1">The sequence shown here is derived from an EMBL/GenBank/DDBJ whole genome shotgun (WGS) entry which is preliminary data.</text>
</comment>
<evidence type="ECO:0000313" key="1">
    <source>
        <dbReference type="EMBL" id="OWZ21596.1"/>
    </source>
</evidence>
<dbReference type="Proteomes" id="UP000198211">
    <property type="component" value="Unassembled WGS sequence"/>
</dbReference>
<protein>
    <submittedName>
        <fullName evidence="1">Avirulence (Avh) protein</fullName>
    </submittedName>
</protein>
<evidence type="ECO:0000313" key="2">
    <source>
        <dbReference type="Proteomes" id="UP000198211"/>
    </source>
</evidence>
<organism evidence="1 2">
    <name type="scientific">Phytophthora megakarya</name>
    <dbReference type="NCBI Taxonomy" id="4795"/>
    <lineage>
        <taxon>Eukaryota</taxon>
        <taxon>Sar</taxon>
        <taxon>Stramenopiles</taxon>
        <taxon>Oomycota</taxon>
        <taxon>Peronosporomycetes</taxon>
        <taxon>Peronosporales</taxon>
        <taxon>Peronosporaceae</taxon>
        <taxon>Phytophthora</taxon>
    </lineage>
</organism>
<reference evidence="2" key="1">
    <citation type="submission" date="2017-03" db="EMBL/GenBank/DDBJ databases">
        <title>Phytopthora megakarya and P. palmivora, two closely related causual agents of cacao black pod achieved similar genome size and gene model numbers by different mechanisms.</title>
        <authorList>
            <person name="Ali S."/>
            <person name="Shao J."/>
            <person name="Larry D.J."/>
            <person name="Kronmiller B."/>
            <person name="Shen D."/>
            <person name="Strem M.D."/>
            <person name="Melnick R.L."/>
            <person name="Guiltinan M.J."/>
            <person name="Tyler B.M."/>
            <person name="Meinhardt L.W."/>
            <person name="Bailey B.A."/>
        </authorList>
    </citation>
    <scope>NUCLEOTIDE SEQUENCE [LARGE SCALE GENOMIC DNA]</scope>
    <source>
        <strain evidence="2">zdho120</strain>
    </source>
</reference>
<keyword evidence="2" id="KW-1185">Reference proteome</keyword>
<proteinExistence type="predicted"/>
<name>A0A225WVE9_9STRA</name>
<sequence length="57" mass="6577">MFKSIKEAGETPQSLYKKLGIRGKTRKVDEDALLNDGNFVLWRKFSEWWGKSATSKV</sequence>
<accession>A0A225WVE9</accession>
<dbReference type="EMBL" id="NBNE01000208">
    <property type="protein sequence ID" value="OWZ21596.1"/>
    <property type="molecule type" value="Genomic_DNA"/>
</dbReference>
<gene>
    <name evidence="1" type="ORF">PHMEG_0003835</name>
</gene>